<reference evidence="4" key="1">
    <citation type="submission" date="2022-02" db="EMBL/GenBank/DDBJ databases">
        <title>Polaribacter sp. MSW13, isolated from seawater.</title>
        <authorList>
            <person name="Kristyanto S."/>
            <person name="Jung J."/>
            <person name="Jeon C.O."/>
        </authorList>
    </citation>
    <scope>NUCLEOTIDE SEQUENCE</scope>
    <source>
        <strain evidence="4">MSW13</strain>
    </source>
</reference>
<dbReference type="GO" id="GO:0140662">
    <property type="term" value="F:ATP-dependent protein folding chaperone"/>
    <property type="evidence" value="ECO:0007669"/>
    <property type="project" value="InterPro"/>
</dbReference>
<keyword evidence="5" id="KW-1185">Reference proteome</keyword>
<dbReference type="GO" id="GO:0005524">
    <property type="term" value="F:ATP binding"/>
    <property type="evidence" value="ECO:0007669"/>
    <property type="project" value="UniProtKB-KW"/>
</dbReference>
<dbReference type="SUPFAM" id="SSF48452">
    <property type="entry name" value="TPR-like"/>
    <property type="match status" value="1"/>
</dbReference>
<dbReference type="Proteomes" id="UP001139369">
    <property type="component" value="Unassembled WGS sequence"/>
</dbReference>
<evidence type="ECO:0000313" key="4">
    <source>
        <dbReference type="EMBL" id="MCI2230293.1"/>
    </source>
</evidence>
<organism evidence="4 5">
    <name type="scientific">Polaribacter marinus</name>
    <dbReference type="NCBI Taxonomy" id="2916838"/>
    <lineage>
        <taxon>Bacteria</taxon>
        <taxon>Pseudomonadati</taxon>
        <taxon>Bacteroidota</taxon>
        <taxon>Flavobacteriia</taxon>
        <taxon>Flavobacteriales</taxon>
        <taxon>Flavobacteriaceae</taxon>
    </lineage>
</organism>
<dbReference type="Gene3D" id="3.90.640.10">
    <property type="entry name" value="Actin, Chain A, domain 4"/>
    <property type="match status" value="1"/>
</dbReference>
<dbReference type="InterPro" id="IPR013126">
    <property type="entry name" value="Hsp_70_fam"/>
</dbReference>
<keyword evidence="1" id="KW-0547">Nucleotide-binding</keyword>
<dbReference type="InterPro" id="IPR011990">
    <property type="entry name" value="TPR-like_helical_dom_sf"/>
</dbReference>
<dbReference type="PANTHER" id="PTHR19375">
    <property type="entry name" value="HEAT SHOCK PROTEIN 70KDA"/>
    <property type="match status" value="1"/>
</dbReference>
<dbReference type="RefSeq" id="WP_242179403.1">
    <property type="nucleotide sequence ID" value="NZ_JAKQYM010000014.1"/>
</dbReference>
<dbReference type="InterPro" id="IPR043129">
    <property type="entry name" value="ATPase_NBD"/>
</dbReference>
<protein>
    <submittedName>
        <fullName evidence="4">Hsp70 family protein</fullName>
    </submittedName>
</protein>
<dbReference type="PROSITE" id="PS50005">
    <property type="entry name" value="TPR"/>
    <property type="match status" value="1"/>
</dbReference>
<evidence type="ECO:0000256" key="1">
    <source>
        <dbReference type="ARBA" id="ARBA00022741"/>
    </source>
</evidence>
<dbReference type="Gene3D" id="1.25.40.10">
    <property type="entry name" value="Tetratricopeptide repeat domain"/>
    <property type="match status" value="1"/>
</dbReference>
<sequence length="814" mass="91389">MSTELTINNLLPVLTTGKLSEKNATIQNTTFVGIDFGTSTTVVSIAVLGKDKEPLIVKPIELNQKLSDGAIFSSYKVPSVIAWYNNNLIVGEGAAQLKFKLRQGKNLWHSFKMELGEDVGCKYPNSELGKNHNKLTILNPTDASKIFFKYLKVQIERYVNTHSLPSNIQYAVSIPASFEANQRRDLVDSLESNGFMINKQSLIDEPNAAFLSYVSKSSVEGKHLQIPQDYFPNVLVFDFGAGTCDISILELGKDNNGIYSKNIAISRFEKLGGNDIDKLIAVDVLLPQLLEGTGLSSEDFRTRELNELIIPKLLAAAERLKIKLSDNISLQTTTKVLSELALTNDYTSLGKEIEIETRKGILSIEEPKLSYKEFARINSVFTKENSNLPTKRIEKEVEFVSVFTPIKTALKKANLSSTDIDYVLFIGGSSKNPFIQKAVSNYFPESDILLPNDLQAHVSSGAAIHSLIYNGFGKNVIQPITSEPIMLITKDGYREIVDSIVEAGTVIPSDIKIIENLSPQKEGQEVIELPICVGSKNKLLYNIKLFNPESGGFPKSTSVKLEIEINADKMLLIRASAGNKKIMVEPLSPFANKEMTTEERIKYKAERDFNLECERNGGEPSLSALQSLHKAYEKIGMDFKAAETLEQIEEMFPGKGNLNNIGLHYSNAGKKDKAIMFYERAMSKEPSSTTAFNIAMQYKHTDKKRYQEYLEKAQETNPLHNPSAYSLGQEYIKAGKKKEGEKLLKEAFERWKQKFESNKMKKWDYSWFSSCARALGKKDYAEHIEECEPKENLDKMYNSDNLTQFKQEEGLQKQ</sequence>
<dbReference type="Gene3D" id="3.30.420.40">
    <property type="match status" value="2"/>
</dbReference>
<evidence type="ECO:0000313" key="5">
    <source>
        <dbReference type="Proteomes" id="UP001139369"/>
    </source>
</evidence>
<keyword evidence="2" id="KW-0067">ATP-binding</keyword>
<dbReference type="EMBL" id="JAKQYM010000014">
    <property type="protein sequence ID" value="MCI2230293.1"/>
    <property type="molecule type" value="Genomic_DNA"/>
</dbReference>
<comment type="caution">
    <text evidence="4">The sequence shown here is derived from an EMBL/GenBank/DDBJ whole genome shotgun (WGS) entry which is preliminary data.</text>
</comment>
<evidence type="ECO:0000256" key="3">
    <source>
        <dbReference type="PROSITE-ProRule" id="PRU00339"/>
    </source>
</evidence>
<name>A0A9X2AL74_9FLAO</name>
<accession>A0A9X2AL74</accession>
<gene>
    <name evidence="4" type="ORF">MC378_14030</name>
</gene>
<dbReference type="InterPro" id="IPR019734">
    <property type="entry name" value="TPR_rpt"/>
</dbReference>
<evidence type="ECO:0000256" key="2">
    <source>
        <dbReference type="ARBA" id="ARBA00022840"/>
    </source>
</evidence>
<dbReference type="AlphaFoldDB" id="A0A9X2AL74"/>
<keyword evidence="3" id="KW-0802">TPR repeat</keyword>
<dbReference type="Pfam" id="PF00012">
    <property type="entry name" value="HSP70"/>
    <property type="match status" value="2"/>
</dbReference>
<proteinExistence type="predicted"/>
<feature type="repeat" description="TPR" evidence="3">
    <location>
        <begin position="655"/>
        <end position="688"/>
    </location>
</feature>
<dbReference type="SUPFAM" id="SSF53067">
    <property type="entry name" value="Actin-like ATPase domain"/>
    <property type="match status" value="2"/>
</dbReference>